<reference evidence="3" key="1">
    <citation type="submission" date="2016-11" db="UniProtKB">
        <authorList>
            <consortium name="WormBaseParasite"/>
        </authorList>
    </citation>
    <scope>IDENTIFICATION</scope>
</reference>
<evidence type="ECO:0000256" key="1">
    <source>
        <dbReference type="SAM" id="SignalP"/>
    </source>
</evidence>
<protein>
    <submittedName>
        <fullName evidence="3">Pepsin-I3 domain-containing protein</fullName>
    </submittedName>
</protein>
<proteinExistence type="predicted"/>
<name>A0A1I7XKS5_HETBA</name>
<dbReference type="Proteomes" id="UP000095283">
    <property type="component" value="Unplaced"/>
</dbReference>
<sequence length="264" mass="30821">MRVATLLVLIGFSSSQQYGQDGNGQSVQTLQYSPIYDLNYYRNSDGSFNKQQFQDAQQHDNFSEQNTGYKIGRYNNQLNYDQKRQISNNGNNNYNNEYRSDRNLGFVSQNPIYSNNILDKRDSIHMIQQYSFNNGKCKYEDGYIIEGQQRRQANTEDMAKIRQYKQAINDYLKEINEYISIRLNAALQSIPPNQGQPNPLLPPMPAIPEVPCLCNLQSCNGLNIQNDQTAYQYQNQQLQNWNQQNQQRQSDQNLQYLEYSNNQL</sequence>
<feature type="signal peptide" evidence="1">
    <location>
        <begin position="1"/>
        <end position="15"/>
    </location>
</feature>
<accession>A0A1I7XKS5</accession>
<dbReference type="WBParaSite" id="Hba_17918">
    <property type="protein sequence ID" value="Hba_17918"/>
    <property type="gene ID" value="Hba_17918"/>
</dbReference>
<evidence type="ECO:0000313" key="2">
    <source>
        <dbReference type="Proteomes" id="UP000095283"/>
    </source>
</evidence>
<feature type="chain" id="PRO_5012610774" evidence="1">
    <location>
        <begin position="16"/>
        <end position="264"/>
    </location>
</feature>
<evidence type="ECO:0000313" key="3">
    <source>
        <dbReference type="WBParaSite" id="Hba_17918"/>
    </source>
</evidence>
<keyword evidence="2" id="KW-1185">Reference proteome</keyword>
<dbReference type="AlphaFoldDB" id="A0A1I7XKS5"/>
<keyword evidence="1" id="KW-0732">Signal</keyword>
<organism evidence="2 3">
    <name type="scientific">Heterorhabditis bacteriophora</name>
    <name type="common">Entomopathogenic nematode worm</name>
    <dbReference type="NCBI Taxonomy" id="37862"/>
    <lineage>
        <taxon>Eukaryota</taxon>
        <taxon>Metazoa</taxon>
        <taxon>Ecdysozoa</taxon>
        <taxon>Nematoda</taxon>
        <taxon>Chromadorea</taxon>
        <taxon>Rhabditida</taxon>
        <taxon>Rhabditina</taxon>
        <taxon>Rhabditomorpha</taxon>
        <taxon>Strongyloidea</taxon>
        <taxon>Heterorhabditidae</taxon>
        <taxon>Heterorhabditis</taxon>
    </lineage>
</organism>